<dbReference type="PANTHER" id="PTHR43156">
    <property type="entry name" value="STAGE II SPORULATION PROTEIN E-RELATED"/>
    <property type="match status" value="1"/>
</dbReference>
<dbReference type="InterPro" id="IPR052016">
    <property type="entry name" value="Bact_Sigma-Reg"/>
</dbReference>
<name>A0ABQ4NQ23_9RHOB</name>
<comment type="caution">
    <text evidence="4">The sequence shown here is derived from an EMBL/GenBank/DDBJ whole genome shotgun (WGS) entry which is preliminary data.</text>
</comment>
<feature type="domain" description="Response regulatory" evidence="3">
    <location>
        <begin position="20"/>
        <end position="139"/>
    </location>
</feature>
<proteinExistence type="predicted"/>
<dbReference type="InterPro" id="IPR036457">
    <property type="entry name" value="PPM-type-like_dom_sf"/>
</dbReference>
<dbReference type="Proteomes" id="UP000786693">
    <property type="component" value="Unassembled WGS sequence"/>
</dbReference>
<sequence>MDATQTDILPPPTTRVATNCVLVVDDSAAQRQLLSAVLTRFGLEVIAAATAEDALEICAGEAGARIGIVVSDWQMPGMDGPDFCRAFRALRGESFAYFILLTSQTDRTSKTEGLKAGADDFVMRPVDMSELRARIDTGRRILDMHEVLLHRNYEVQTALGDLQALQAAINRDLAEARSLQQAFLPPRRYRAGGCDIALRLVTCDQIGGDLVGYFRVSQDEIAIYSVDVSGHGIASALLTGRLAELFSDRVPYRNVAFATDGSGAHSPEQVMTRLNEFMLQELSSDIYFTAVLAYVNLHTGALRFCQAGHPHPMIRRAHGAVERIGSGGPPVGLLPGAHFEVCTATLQPNDVFLAYSDGLTECVDTWGDMFEEEGLMELFARVPSDLEGAIGCIEEGLSNHAGIQRFDDDMSMILLKFEPMAP</sequence>
<gene>
    <name evidence="4" type="ORF">JANAI62_31200</name>
</gene>
<dbReference type="InterPro" id="IPR001932">
    <property type="entry name" value="PPM-type_phosphatase-like_dom"/>
</dbReference>
<dbReference type="SUPFAM" id="SSF52172">
    <property type="entry name" value="CheY-like"/>
    <property type="match status" value="1"/>
</dbReference>
<dbReference type="SUPFAM" id="SSF81606">
    <property type="entry name" value="PP2C-like"/>
    <property type="match status" value="1"/>
</dbReference>
<dbReference type="Pfam" id="PF00072">
    <property type="entry name" value="Response_reg"/>
    <property type="match status" value="1"/>
</dbReference>
<dbReference type="RefSeq" id="WP_220749992.1">
    <property type="nucleotide sequence ID" value="NZ_BPFH01000006.1"/>
</dbReference>
<evidence type="ECO:0000313" key="4">
    <source>
        <dbReference type="EMBL" id="GIT96497.1"/>
    </source>
</evidence>
<organism evidence="4 5">
    <name type="scientific">Jannaschia pagri</name>
    <dbReference type="NCBI Taxonomy" id="2829797"/>
    <lineage>
        <taxon>Bacteria</taxon>
        <taxon>Pseudomonadati</taxon>
        <taxon>Pseudomonadota</taxon>
        <taxon>Alphaproteobacteria</taxon>
        <taxon>Rhodobacterales</taxon>
        <taxon>Roseobacteraceae</taxon>
        <taxon>Jannaschia</taxon>
    </lineage>
</organism>
<dbReference type="EMBL" id="BPFH01000006">
    <property type="protein sequence ID" value="GIT96497.1"/>
    <property type="molecule type" value="Genomic_DNA"/>
</dbReference>
<keyword evidence="5" id="KW-1185">Reference proteome</keyword>
<keyword evidence="2" id="KW-0597">Phosphoprotein</keyword>
<dbReference type="InterPro" id="IPR011006">
    <property type="entry name" value="CheY-like_superfamily"/>
</dbReference>
<evidence type="ECO:0000313" key="5">
    <source>
        <dbReference type="Proteomes" id="UP000786693"/>
    </source>
</evidence>
<dbReference type="PANTHER" id="PTHR43156:SF2">
    <property type="entry name" value="STAGE II SPORULATION PROTEIN E"/>
    <property type="match status" value="1"/>
</dbReference>
<reference evidence="4 5" key="1">
    <citation type="submission" date="2021-05" db="EMBL/GenBank/DDBJ databases">
        <title>Bacteria Genome sequencing.</title>
        <authorList>
            <person name="Takabe Y."/>
            <person name="Nakajima Y."/>
            <person name="Suzuki S."/>
            <person name="Shiozaki T."/>
        </authorList>
    </citation>
    <scope>NUCLEOTIDE SEQUENCE [LARGE SCALE GENOMIC DNA]</scope>
    <source>
        <strain evidence="4 5">AI_62</strain>
    </source>
</reference>
<dbReference type="Gene3D" id="3.60.40.10">
    <property type="entry name" value="PPM-type phosphatase domain"/>
    <property type="match status" value="1"/>
</dbReference>
<keyword evidence="1" id="KW-0378">Hydrolase</keyword>
<dbReference type="Gene3D" id="3.40.50.2300">
    <property type="match status" value="1"/>
</dbReference>
<dbReference type="Pfam" id="PF07228">
    <property type="entry name" value="SpoIIE"/>
    <property type="match status" value="1"/>
</dbReference>
<evidence type="ECO:0000259" key="3">
    <source>
        <dbReference type="PROSITE" id="PS50110"/>
    </source>
</evidence>
<dbReference type="SMART" id="SM00448">
    <property type="entry name" value="REC"/>
    <property type="match status" value="1"/>
</dbReference>
<evidence type="ECO:0000256" key="2">
    <source>
        <dbReference type="PROSITE-ProRule" id="PRU00169"/>
    </source>
</evidence>
<evidence type="ECO:0000256" key="1">
    <source>
        <dbReference type="ARBA" id="ARBA00022801"/>
    </source>
</evidence>
<accession>A0ABQ4NQ23</accession>
<dbReference type="SMART" id="SM00331">
    <property type="entry name" value="PP2C_SIG"/>
    <property type="match status" value="1"/>
</dbReference>
<feature type="modified residue" description="4-aspartylphosphate" evidence="2">
    <location>
        <position position="72"/>
    </location>
</feature>
<protein>
    <submittedName>
        <fullName evidence="4">Fused response regulator/phosphatase</fullName>
    </submittedName>
</protein>
<dbReference type="InterPro" id="IPR001789">
    <property type="entry name" value="Sig_transdc_resp-reg_receiver"/>
</dbReference>
<dbReference type="PROSITE" id="PS50110">
    <property type="entry name" value="RESPONSE_REGULATORY"/>
    <property type="match status" value="1"/>
</dbReference>